<dbReference type="InterPro" id="IPR023395">
    <property type="entry name" value="MCP_dom_sf"/>
</dbReference>
<evidence type="ECO:0000313" key="11">
    <source>
        <dbReference type="Proteomes" id="UP000078348"/>
    </source>
</evidence>
<keyword evidence="9" id="KW-0813">Transport</keyword>
<dbReference type="Gene3D" id="1.50.40.10">
    <property type="entry name" value="Mitochondrial carrier domain"/>
    <property type="match status" value="1"/>
</dbReference>
<comment type="subcellular location">
    <subcellularLocation>
        <location evidence="1">Mitochondrion inner membrane</location>
        <topology evidence="1">Multi-pass membrane protein</topology>
    </subcellularLocation>
</comment>
<keyword evidence="3 8" id="KW-0812">Transmembrane</keyword>
<dbReference type="GO" id="GO:0022857">
    <property type="term" value="F:transmembrane transporter activity"/>
    <property type="evidence" value="ECO:0007669"/>
    <property type="project" value="TreeGrafter"/>
</dbReference>
<evidence type="ECO:0000256" key="4">
    <source>
        <dbReference type="ARBA" id="ARBA00022792"/>
    </source>
</evidence>
<keyword evidence="7 8" id="KW-0472">Membrane</keyword>
<dbReference type="PROSITE" id="PS50920">
    <property type="entry name" value="SOLCAR"/>
    <property type="match status" value="1"/>
</dbReference>
<dbReference type="SUPFAM" id="SSF103506">
    <property type="entry name" value="Mitochondrial carrier"/>
    <property type="match status" value="1"/>
</dbReference>
<proteinExistence type="inferred from homology"/>
<name>A0A196SG82_BLAHN</name>
<dbReference type="EMBL" id="LXWW01000105">
    <property type="protein sequence ID" value="OAO16023.1"/>
    <property type="molecule type" value="Genomic_DNA"/>
</dbReference>
<evidence type="ECO:0000256" key="9">
    <source>
        <dbReference type="RuleBase" id="RU000488"/>
    </source>
</evidence>
<evidence type="ECO:0000256" key="3">
    <source>
        <dbReference type="ARBA" id="ARBA00022692"/>
    </source>
</evidence>
<gene>
    <name evidence="10" type="ORF">AV274_2263</name>
</gene>
<keyword evidence="5" id="KW-1133">Transmembrane helix</keyword>
<keyword evidence="4" id="KW-0999">Mitochondrion inner membrane</keyword>
<comment type="similarity">
    <text evidence="2 9">Belongs to the mitochondrial carrier (TC 2.A.29) family.</text>
</comment>
<evidence type="ECO:0000313" key="10">
    <source>
        <dbReference type="EMBL" id="OAO16023.1"/>
    </source>
</evidence>
<protein>
    <submittedName>
        <fullName evidence="10">Uncharacterized protein</fullName>
    </submittedName>
</protein>
<dbReference type="OrthoDB" id="448427at2759"/>
<dbReference type="GO" id="GO:0005743">
    <property type="term" value="C:mitochondrial inner membrane"/>
    <property type="evidence" value="ECO:0007669"/>
    <property type="project" value="UniProtKB-SubCell"/>
</dbReference>
<dbReference type="Pfam" id="PF00153">
    <property type="entry name" value="Mito_carr"/>
    <property type="match status" value="1"/>
</dbReference>
<comment type="caution">
    <text evidence="10">The sequence shown here is derived from an EMBL/GenBank/DDBJ whole genome shotgun (WGS) entry which is preliminary data.</text>
</comment>
<evidence type="ECO:0000256" key="5">
    <source>
        <dbReference type="ARBA" id="ARBA00022989"/>
    </source>
</evidence>
<reference evidence="10 11" key="1">
    <citation type="submission" date="2016-05" db="EMBL/GenBank/DDBJ databases">
        <title>Nuclear genome of Blastocystis sp. subtype 1 NandII.</title>
        <authorList>
            <person name="Gentekaki E."/>
            <person name="Curtis B."/>
            <person name="Stairs C."/>
            <person name="Eme L."/>
            <person name="Herman E."/>
            <person name="Klimes V."/>
            <person name="Arias M.C."/>
            <person name="Elias M."/>
            <person name="Hilliou F."/>
            <person name="Klute M."/>
            <person name="Malik S.-B."/>
            <person name="Pightling A."/>
            <person name="Rachubinski R."/>
            <person name="Salas D."/>
            <person name="Schlacht A."/>
            <person name="Suga H."/>
            <person name="Archibald J."/>
            <person name="Ball S.G."/>
            <person name="Clark G."/>
            <person name="Dacks J."/>
            <person name="Van Der Giezen M."/>
            <person name="Tsaousis A."/>
            <person name="Roger A."/>
        </authorList>
    </citation>
    <scope>NUCLEOTIDE SEQUENCE [LARGE SCALE GENOMIC DNA]</scope>
    <source>
        <strain evidence="11">ATCC 50177 / NandII</strain>
    </source>
</reference>
<keyword evidence="6" id="KW-0496">Mitochondrion</keyword>
<dbReference type="AlphaFoldDB" id="A0A196SG82"/>
<organism evidence="10 11">
    <name type="scientific">Blastocystis sp. subtype 1 (strain ATCC 50177 / NandII)</name>
    <dbReference type="NCBI Taxonomy" id="478820"/>
    <lineage>
        <taxon>Eukaryota</taxon>
        <taxon>Sar</taxon>
        <taxon>Stramenopiles</taxon>
        <taxon>Bigyra</taxon>
        <taxon>Opalozoa</taxon>
        <taxon>Opalinata</taxon>
        <taxon>Blastocystidae</taxon>
        <taxon>Blastocystis</taxon>
    </lineage>
</organism>
<evidence type="ECO:0000256" key="6">
    <source>
        <dbReference type="ARBA" id="ARBA00023128"/>
    </source>
</evidence>
<dbReference type="Proteomes" id="UP000078348">
    <property type="component" value="Unassembled WGS sequence"/>
</dbReference>
<dbReference type="InterPro" id="IPR018108">
    <property type="entry name" value="MCP_transmembrane"/>
</dbReference>
<accession>A0A196SG82</accession>
<dbReference type="InterPro" id="IPR051028">
    <property type="entry name" value="Mito_Solute_Carrier"/>
</dbReference>
<dbReference type="PANTHER" id="PTHR45678:SF9">
    <property type="entry name" value="CALCIUM-BINDING MITOCHONDRIAL CARRIER PROTEIN ARALAR1"/>
    <property type="match status" value="1"/>
</dbReference>
<keyword evidence="11" id="KW-1185">Reference proteome</keyword>
<evidence type="ECO:0000256" key="2">
    <source>
        <dbReference type="ARBA" id="ARBA00006375"/>
    </source>
</evidence>
<dbReference type="STRING" id="478820.A0A196SG82"/>
<evidence type="ECO:0000256" key="8">
    <source>
        <dbReference type="PROSITE-ProRule" id="PRU00282"/>
    </source>
</evidence>
<dbReference type="PANTHER" id="PTHR45678">
    <property type="entry name" value="MITOCHONDRIAL 2-OXODICARBOXYLATE CARRIER 1-RELATED"/>
    <property type="match status" value="1"/>
</dbReference>
<sequence>MFRKNYSDSYAELQTVRAETKNEVTFWQKLIVGGSSGVLATSLVYPLDVVKTTMQRQVVGKSVLYKNPIQAAKGIVSFNGVSGLYKGIGVNLATTCSAISWQTRTAVFQLFVACWPGLGLAA</sequence>
<evidence type="ECO:0000256" key="1">
    <source>
        <dbReference type="ARBA" id="ARBA00004448"/>
    </source>
</evidence>
<evidence type="ECO:0000256" key="7">
    <source>
        <dbReference type="ARBA" id="ARBA00023136"/>
    </source>
</evidence>
<feature type="repeat" description="Solcar" evidence="8">
    <location>
        <begin position="24"/>
        <end position="114"/>
    </location>
</feature>